<feature type="binding site" evidence="5">
    <location>
        <position position="252"/>
    </location>
    <ligand>
        <name>Mn(2+)</name>
        <dbReference type="ChEBI" id="CHEBI:29035"/>
        <label>2</label>
    </ligand>
</feature>
<evidence type="ECO:0000313" key="9">
    <source>
        <dbReference type="Proteomes" id="UP001059209"/>
    </source>
</evidence>
<comment type="catalytic activity">
    <reaction evidence="5">
        <text>N-formimidoyl-L-glutamate + H2O = formamide + L-glutamate</text>
        <dbReference type="Rhea" id="RHEA:22492"/>
        <dbReference type="ChEBI" id="CHEBI:15377"/>
        <dbReference type="ChEBI" id="CHEBI:16397"/>
        <dbReference type="ChEBI" id="CHEBI:29985"/>
        <dbReference type="ChEBI" id="CHEBI:58928"/>
        <dbReference type="EC" id="3.5.3.8"/>
    </reaction>
</comment>
<comment type="function">
    <text evidence="5">Catalyzes the conversion of N-formimidoyl-L-glutamate to L-glutamate and formamide.</text>
</comment>
<evidence type="ECO:0000256" key="3">
    <source>
        <dbReference type="ARBA" id="ARBA00022808"/>
    </source>
</evidence>
<dbReference type="EMBL" id="CP104205">
    <property type="protein sequence ID" value="UWX55409.1"/>
    <property type="molecule type" value="Genomic_DNA"/>
</dbReference>
<dbReference type="PIRSF" id="PIRSF036979">
    <property type="entry name" value="Arginase"/>
    <property type="match status" value="1"/>
</dbReference>
<dbReference type="PANTHER" id="PTHR11358">
    <property type="entry name" value="ARGINASE/AGMATINASE"/>
    <property type="match status" value="1"/>
</dbReference>
<keyword evidence="9" id="KW-1185">Reference proteome</keyword>
<sequence length="324" mass="35925">MKSYSETLSNIYSGRPSSHQLYLHEKILCLPIGDISINTTEKSFSILGYACEEGVKRNQGRIGAVNGPDAIRKQLGKLPNHLPNEVNVLDAGTVNCADRDMETAQQHLSESIFQLLQKNHFPIILGGGHDMAYGTYNGLKKHVSKSETIGIINFDAHFDLRSNLDGDNEIVNNSGTPFYQIAQDCKKEGTPFKYLCLGVRKDANDPTLFETARELDAQYIMRETFRIQFHNELNAWINAFTSSVDHIYVTIDLDGFSSAYAPGVSAPSPMGFTPDVVLESLKTIMGSGKLRVLDIAELNPDFDLDNQTAKLASSLVHYILHDLP</sequence>
<evidence type="ECO:0000256" key="5">
    <source>
        <dbReference type="HAMAP-Rule" id="MF_00737"/>
    </source>
</evidence>
<dbReference type="PROSITE" id="PS51409">
    <property type="entry name" value="ARGINASE_2"/>
    <property type="match status" value="1"/>
</dbReference>
<keyword evidence="4 5" id="KW-0464">Manganese</keyword>
<feature type="binding site" evidence="5">
    <location>
        <position position="157"/>
    </location>
    <ligand>
        <name>Mn(2+)</name>
        <dbReference type="ChEBI" id="CHEBI:29035"/>
        <label>2</label>
    </ligand>
</feature>
<feature type="binding site" evidence="5">
    <location>
        <position position="129"/>
    </location>
    <ligand>
        <name>Mn(2+)</name>
        <dbReference type="ChEBI" id="CHEBI:29035"/>
        <label>1</label>
    </ligand>
</feature>
<comment type="cofactor">
    <cofactor evidence="5">
        <name>Mn(2+)</name>
        <dbReference type="ChEBI" id="CHEBI:29035"/>
    </cofactor>
    <text evidence="5">Binds 2 manganese ions per subunit.</text>
</comment>
<feature type="binding site" evidence="5">
    <location>
        <position position="252"/>
    </location>
    <ligand>
        <name>Mn(2+)</name>
        <dbReference type="ChEBI" id="CHEBI:29035"/>
        <label>1</label>
    </ligand>
</feature>
<evidence type="ECO:0000313" key="8">
    <source>
        <dbReference type="EMBL" id="UWX55409.1"/>
    </source>
</evidence>
<evidence type="ECO:0000256" key="6">
    <source>
        <dbReference type="NCBIfam" id="TIGR01227"/>
    </source>
</evidence>
<gene>
    <name evidence="5 8" type="primary">hutG</name>
    <name evidence="8" type="ORF">NYZ99_02310</name>
</gene>
<dbReference type="SUPFAM" id="SSF52768">
    <property type="entry name" value="Arginase/deacetylase"/>
    <property type="match status" value="1"/>
</dbReference>
<organism evidence="8 9">
    <name type="scientific">Maribacter litopenaei</name>
    <dbReference type="NCBI Taxonomy" id="2976127"/>
    <lineage>
        <taxon>Bacteria</taxon>
        <taxon>Pseudomonadati</taxon>
        <taxon>Bacteroidota</taxon>
        <taxon>Flavobacteriia</taxon>
        <taxon>Flavobacteriales</taxon>
        <taxon>Flavobacteriaceae</taxon>
        <taxon>Maribacter</taxon>
    </lineage>
</organism>
<keyword evidence="2 5" id="KW-0378">Hydrolase</keyword>
<dbReference type="Pfam" id="PF00491">
    <property type="entry name" value="Arginase"/>
    <property type="match status" value="1"/>
</dbReference>
<dbReference type="RefSeq" id="WP_260573296.1">
    <property type="nucleotide sequence ID" value="NZ_CP104205.1"/>
</dbReference>
<feature type="binding site" evidence="5">
    <location>
        <position position="254"/>
    </location>
    <ligand>
        <name>Mn(2+)</name>
        <dbReference type="ChEBI" id="CHEBI:29035"/>
        <label>2</label>
    </ligand>
</feature>
<dbReference type="InterPro" id="IPR006035">
    <property type="entry name" value="Ureohydrolase"/>
</dbReference>
<dbReference type="NCBIfam" id="TIGR01227">
    <property type="entry name" value="hutG"/>
    <property type="match status" value="1"/>
</dbReference>
<feature type="binding site" evidence="5">
    <location>
        <position position="155"/>
    </location>
    <ligand>
        <name>Mn(2+)</name>
        <dbReference type="ChEBI" id="CHEBI:29035"/>
        <label>1</label>
    </ligand>
</feature>
<dbReference type="GO" id="GO:0050415">
    <property type="term" value="F:formimidoylglutamase activity"/>
    <property type="evidence" value="ECO:0007669"/>
    <property type="project" value="UniProtKB-EC"/>
</dbReference>
<keyword evidence="1 5" id="KW-0479">Metal-binding</keyword>
<dbReference type="Proteomes" id="UP001059209">
    <property type="component" value="Chromosome"/>
</dbReference>
<protein>
    <recommendedName>
        <fullName evidence="5 6">Formimidoylglutamase</fullName>
        <ecNumber evidence="5 6">3.5.3.8</ecNumber>
    </recommendedName>
    <alternativeName>
        <fullName evidence="5">Formiminoglutamase</fullName>
    </alternativeName>
    <alternativeName>
        <fullName evidence="5">Formiminoglutamate hydrolase</fullName>
    </alternativeName>
</protein>
<name>A0ABY5YB16_9FLAO</name>
<dbReference type="CDD" id="cd09988">
    <property type="entry name" value="Formimidoylglutamase"/>
    <property type="match status" value="1"/>
</dbReference>
<evidence type="ECO:0000256" key="4">
    <source>
        <dbReference type="ARBA" id="ARBA00023211"/>
    </source>
</evidence>
<evidence type="ECO:0000256" key="1">
    <source>
        <dbReference type="ARBA" id="ARBA00022723"/>
    </source>
</evidence>
<dbReference type="HAMAP" id="MF_00737">
    <property type="entry name" value="Formimidoylglutam"/>
    <property type="match status" value="1"/>
</dbReference>
<dbReference type="PANTHER" id="PTHR11358:SF35">
    <property type="entry name" value="FORMIMIDOYLGLUTAMASE"/>
    <property type="match status" value="1"/>
</dbReference>
<feature type="binding site" evidence="5">
    <location>
        <position position="159"/>
    </location>
    <ligand>
        <name>Mn(2+)</name>
        <dbReference type="ChEBI" id="CHEBI:29035"/>
        <label>1</label>
    </ligand>
</feature>
<comment type="pathway">
    <text evidence="5">Amino-acid degradation; L-histidine degradation into L-glutamate; L-glutamate from N-formimidoyl-L-glutamate (hydrolase route): step 1/1.</text>
</comment>
<feature type="binding site" evidence="5">
    <location>
        <position position="155"/>
    </location>
    <ligand>
        <name>Mn(2+)</name>
        <dbReference type="ChEBI" id="CHEBI:29035"/>
        <label>2</label>
    </ligand>
</feature>
<accession>A0ABY5YB16</accession>
<dbReference type="InterPro" id="IPR005923">
    <property type="entry name" value="HutG"/>
</dbReference>
<comment type="similarity">
    <text evidence="5 7">Belongs to the arginase family.</text>
</comment>
<dbReference type="Gene3D" id="3.40.800.10">
    <property type="entry name" value="Ureohydrolase domain"/>
    <property type="match status" value="1"/>
</dbReference>
<proteinExistence type="inferred from homology"/>
<dbReference type="EC" id="3.5.3.8" evidence="5 6"/>
<evidence type="ECO:0000256" key="2">
    <source>
        <dbReference type="ARBA" id="ARBA00022801"/>
    </source>
</evidence>
<evidence type="ECO:0000256" key="7">
    <source>
        <dbReference type="PROSITE-ProRule" id="PRU00742"/>
    </source>
</evidence>
<dbReference type="InterPro" id="IPR023696">
    <property type="entry name" value="Ureohydrolase_dom_sf"/>
</dbReference>
<reference evidence="8" key="1">
    <citation type="submission" date="2022-09" db="EMBL/GenBank/DDBJ databases">
        <title>Maribacter litopenaei sp. nov., isolated from the intestinal tract of the Pacific White Shrimp, Litopenaeus vannamei.</title>
        <authorList>
            <person name="Kim S.Y."/>
            <person name="Hwang C.Y."/>
        </authorList>
    </citation>
    <scope>NUCLEOTIDE SEQUENCE</scope>
    <source>
        <strain evidence="8">HL-LV01</strain>
    </source>
</reference>
<keyword evidence="3 5" id="KW-0369">Histidine metabolism</keyword>
<dbReference type="PRINTS" id="PR00116">
    <property type="entry name" value="ARGINASE"/>
</dbReference>